<dbReference type="PANTHER" id="PTHR21231:SF7">
    <property type="entry name" value="GPN-LOOP GTPASE 3"/>
    <property type="match status" value="1"/>
</dbReference>
<dbReference type="Pfam" id="PF03029">
    <property type="entry name" value="ATP_bind_1"/>
    <property type="match status" value="1"/>
</dbReference>
<comment type="similarity">
    <text evidence="1 5">Belongs to the GPN-loop GTPase family.</text>
</comment>
<dbReference type="GO" id="GO:0005525">
    <property type="term" value="F:GTP binding"/>
    <property type="evidence" value="ECO:0007669"/>
    <property type="project" value="UniProtKB-KW"/>
</dbReference>
<dbReference type="InterPro" id="IPR027417">
    <property type="entry name" value="P-loop_NTPase"/>
</dbReference>
<sequence>MRYAQIVVGPAGSGKTTYCKALQEYLSACRRRGHIINLDPATEEDVHFEDAEGTQKVNSSKEEYSTFDTDIRDFVDIGTVIEEDELGPNAALVKSAEMLTDNIEWLAEQIEETYSDESYLLFDTPGQVELFVHLSYVKSISQLLYRLNINAVAVFLLDVSFMADPTKLIAGSMAGLAAMANLQLPHINVLTKCDLLYDAVSDGQFKLRPFLDITSSTFGLSAKDLAFQRDLFKNPSKCNASDDEGGDSSYDSDPGFDDEPTVDYDTLCGFINRGPDDLLNSLDSHLPPKYKRLNSAFASLLEDYNLISFVPLNINDEGSLEQLVVATDICLQYGEDAEPRANFDMNAE</sequence>
<evidence type="ECO:0000256" key="2">
    <source>
        <dbReference type="ARBA" id="ARBA00022741"/>
    </source>
</evidence>
<dbReference type="AlphaFoldDB" id="S6BMD8"/>
<dbReference type="PANTHER" id="PTHR21231">
    <property type="entry name" value="XPA-BINDING PROTEIN 1-RELATED"/>
    <property type="match status" value="1"/>
</dbReference>
<protein>
    <recommendedName>
        <fullName evidence="5">GPN-loop GTPase 3</fullName>
    </recommendedName>
</protein>
<dbReference type="SUPFAM" id="SSF52540">
    <property type="entry name" value="P-loop containing nucleoside triphosphate hydrolases"/>
    <property type="match status" value="1"/>
</dbReference>
<dbReference type="VEuPathDB" id="PiroplasmaDB:BBOV_IV007690"/>
<keyword evidence="3 5" id="KW-0378">Hydrolase</keyword>
<evidence type="ECO:0000256" key="3">
    <source>
        <dbReference type="ARBA" id="ARBA00022801"/>
    </source>
</evidence>
<evidence type="ECO:0000256" key="4">
    <source>
        <dbReference type="ARBA" id="ARBA00023134"/>
    </source>
</evidence>
<evidence type="ECO:0000256" key="5">
    <source>
        <dbReference type="RuleBase" id="RU365059"/>
    </source>
</evidence>
<organism evidence="6">
    <name type="scientific">Babesia bovis</name>
    <dbReference type="NCBI Taxonomy" id="5865"/>
    <lineage>
        <taxon>Eukaryota</taxon>
        <taxon>Sar</taxon>
        <taxon>Alveolata</taxon>
        <taxon>Apicomplexa</taxon>
        <taxon>Aconoidasida</taxon>
        <taxon>Piroplasmida</taxon>
        <taxon>Babesiidae</taxon>
        <taxon>Babesia</taxon>
    </lineage>
</organism>
<dbReference type="Gene3D" id="3.40.50.300">
    <property type="entry name" value="P-loop containing nucleotide triphosphate hydrolases"/>
    <property type="match status" value="1"/>
</dbReference>
<gene>
    <name evidence="6" type="primary">BBOV_IV007690</name>
</gene>
<accession>S6BMD8</accession>
<dbReference type="InterPro" id="IPR004130">
    <property type="entry name" value="Gpn"/>
</dbReference>
<keyword evidence="2 5" id="KW-0547">Nucleotide-binding</keyword>
<evidence type="ECO:0000256" key="1">
    <source>
        <dbReference type="ARBA" id="ARBA00005290"/>
    </source>
</evidence>
<evidence type="ECO:0000313" key="6">
    <source>
        <dbReference type="EMBL" id="BAN65207.1"/>
    </source>
</evidence>
<name>S6BMD8_BABBO</name>
<comment type="subunit">
    <text evidence="5">Binds to RNA polymerase II (RNAPII).</text>
</comment>
<dbReference type="EMBL" id="AK441413">
    <property type="protein sequence ID" value="BAN65207.1"/>
    <property type="molecule type" value="mRNA"/>
</dbReference>
<comment type="function">
    <text evidence="5">Small GTPase required for proper nuclear import of RNA polymerase II and III (RNAPII and RNAPIII). May act at an RNAP assembly step prior to nuclear import.</text>
</comment>
<dbReference type="GO" id="GO:0003924">
    <property type="term" value="F:GTPase activity"/>
    <property type="evidence" value="ECO:0007669"/>
    <property type="project" value="TreeGrafter"/>
</dbReference>
<reference evidence="6" key="1">
    <citation type="journal article" date="2014" name="BMC Genomics">
        <title>The Babesia bovis gene and promoter model: an update from full-length EST analysis.</title>
        <authorList>
            <person name="Yamagishi J."/>
            <person name="Wakaguri H."/>
            <person name="Yokoyama N."/>
            <person name="Yamashita R."/>
            <person name="Suzuki Y."/>
            <person name="Xuan X."/>
            <person name="Igarashi I."/>
        </authorList>
    </citation>
    <scope>NUCLEOTIDE SEQUENCE</scope>
    <source>
        <strain evidence="6">Texas</strain>
    </source>
</reference>
<proteinExistence type="evidence at transcript level"/>
<keyword evidence="4 5" id="KW-0342">GTP-binding</keyword>